<dbReference type="AlphaFoldDB" id="A0A9J2PGR3"/>
<dbReference type="PANTHER" id="PTHR11923">
    <property type="entry name" value="SCAVENGER RECEPTOR CLASS B TYPE-1 SR-B1"/>
    <property type="match status" value="1"/>
</dbReference>
<keyword evidence="7" id="KW-1185">Reference proteome</keyword>
<keyword evidence="4" id="KW-1133">Transmembrane helix</keyword>
<protein>
    <submittedName>
        <fullName evidence="8">Uncharacterized protein</fullName>
    </submittedName>
</protein>
<evidence type="ECO:0000313" key="7">
    <source>
        <dbReference type="Proteomes" id="UP000036681"/>
    </source>
</evidence>
<evidence type="ECO:0000256" key="3">
    <source>
        <dbReference type="ARBA" id="ARBA00022692"/>
    </source>
</evidence>
<proteinExistence type="inferred from homology"/>
<evidence type="ECO:0000256" key="4">
    <source>
        <dbReference type="ARBA" id="ARBA00022989"/>
    </source>
</evidence>
<dbReference type="WBParaSite" id="ALUE_0000869301-mRNA-1">
    <property type="protein sequence ID" value="ALUE_0000869301-mRNA-1"/>
    <property type="gene ID" value="ALUE_0000869301"/>
</dbReference>
<evidence type="ECO:0000256" key="2">
    <source>
        <dbReference type="ARBA" id="ARBA00010532"/>
    </source>
</evidence>
<keyword evidence="6" id="KW-0325">Glycoprotein</keyword>
<evidence type="ECO:0000256" key="5">
    <source>
        <dbReference type="ARBA" id="ARBA00023136"/>
    </source>
</evidence>
<comment type="subcellular location">
    <subcellularLocation>
        <location evidence="1">Membrane</location>
    </subcellularLocation>
</comment>
<keyword evidence="3" id="KW-0812">Transmembrane</keyword>
<accession>A0A9J2PGR3</accession>
<evidence type="ECO:0000313" key="8">
    <source>
        <dbReference type="WBParaSite" id="ALUE_0000869301-mRNA-1"/>
    </source>
</evidence>
<organism evidence="7 8">
    <name type="scientific">Ascaris lumbricoides</name>
    <name type="common">Giant roundworm</name>
    <dbReference type="NCBI Taxonomy" id="6252"/>
    <lineage>
        <taxon>Eukaryota</taxon>
        <taxon>Metazoa</taxon>
        <taxon>Ecdysozoa</taxon>
        <taxon>Nematoda</taxon>
        <taxon>Chromadorea</taxon>
        <taxon>Rhabditida</taxon>
        <taxon>Spirurina</taxon>
        <taxon>Ascaridomorpha</taxon>
        <taxon>Ascaridoidea</taxon>
        <taxon>Ascarididae</taxon>
        <taxon>Ascaris</taxon>
    </lineage>
</organism>
<evidence type="ECO:0000256" key="1">
    <source>
        <dbReference type="ARBA" id="ARBA00004370"/>
    </source>
</evidence>
<dbReference type="GO" id="GO:0016020">
    <property type="term" value="C:membrane"/>
    <property type="evidence" value="ECO:0007669"/>
    <property type="project" value="UniProtKB-SubCell"/>
</dbReference>
<evidence type="ECO:0000256" key="6">
    <source>
        <dbReference type="ARBA" id="ARBA00023180"/>
    </source>
</evidence>
<comment type="similarity">
    <text evidence="2">Belongs to the CD36 family.</text>
</comment>
<reference evidence="8" key="1">
    <citation type="submission" date="2023-03" db="UniProtKB">
        <authorList>
            <consortium name="WormBaseParasite"/>
        </authorList>
    </citation>
    <scope>IDENTIFICATION</scope>
</reference>
<name>A0A9J2PGR3_ASCLU</name>
<dbReference type="Proteomes" id="UP000036681">
    <property type="component" value="Unplaced"/>
</dbReference>
<dbReference type="PANTHER" id="PTHR11923:SF105">
    <property type="entry name" value="PROTEIN CBR-SCAV-1"/>
    <property type="match status" value="1"/>
</dbReference>
<dbReference type="Pfam" id="PF01130">
    <property type="entry name" value="CD36"/>
    <property type="match status" value="1"/>
</dbReference>
<keyword evidence="5" id="KW-0472">Membrane</keyword>
<dbReference type="GO" id="GO:0005044">
    <property type="term" value="F:scavenger receptor activity"/>
    <property type="evidence" value="ECO:0007669"/>
    <property type="project" value="TreeGrafter"/>
</dbReference>
<dbReference type="InterPro" id="IPR002159">
    <property type="entry name" value="CD36_fam"/>
</dbReference>
<dbReference type="GO" id="GO:0005737">
    <property type="term" value="C:cytoplasm"/>
    <property type="evidence" value="ECO:0007669"/>
    <property type="project" value="TreeGrafter"/>
</dbReference>
<sequence>MSDGSLNTLTQNWAYPRYVSYTQYWIFNYTNPLEVQNRGSAPDMFERGPYSYRVIRTNNIEGFSEDGGKIYYRPKSMYIYDKATSCIDCDPSDVFLVPDIVFFVSALCEKTMNSLTSVEGLKNLLCSLPSIGTIICGLGSTPAIEAMIQEMIDNYTEYAAIAIKALDAEPFIYTTVNDLMFSGYDDPLFSRVIDFALKFIARMSPQLAEQLPSSIPTPKVHLNNNNDTIGPIYTALTGKYDYKRIGEVLSFYMSENSTQNSEGSWFPQSWYAHCK</sequence>